<keyword evidence="4" id="KW-1185">Reference proteome</keyword>
<dbReference type="Pfam" id="PF11958">
    <property type="entry name" value="DUF3472"/>
    <property type="match status" value="1"/>
</dbReference>
<name>A0A328P6L9_9GAMM</name>
<protein>
    <recommendedName>
        <fullName evidence="2">DUF5077 domain-containing protein</fullName>
    </recommendedName>
</protein>
<comment type="caution">
    <text evidence="3">The sequence shown here is derived from an EMBL/GenBank/DDBJ whole genome shotgun (WGS) entry which is preliminary data.</text>
</comment>
<evidence type="ECO:0000259" key="2">
    <source>
        <dbReference type="Pfam" id="PF16871"/>
    </source>
</evidence>
<evidence type="ECO:0000313" key="3">
    <source>
        <dbReference type="EMBL" id="RAO77669.1"/>
    </source>
</evidence>
<gene>
    <name evidence="3" type="ORF">CA260_07340</name>
</gene>
<feature type="region of interest" description="Disordered" evidence="1">
    <location>
        <begin position="395"/>
        <end position="417"/>
    </location>
</feature>
<accession>A0A328P6L9</accession>
<proteinExistence type="predicted"/>
<dbReference type="InterPro" id="IPR031712">
    <property type="entry name" value="DUF5077"/>
</dbReference>
<dbReference type="Pfam" id="PF16871">
    <property type="entry name" value="DUF5077"/>
    <property type="match status" value="1"/>
</dbReference>
<dbReference type="EMBL" id="NFZS01000001">
    <property type="protein sequence ID" value="RAO77669.1"/>
    <property type="molecule type" value="Genomic_DNA"/>
</dbReference>
<dbReference type="Proteomes" id="UP000248926">
    <property type="component" value="Unassembled WGS sequence"/>
</dbReference>
<evidence type="ECO:0000256" key="1">
    <source>
        <dbReference type="SAM" id="MobiDB-lite"/>
    </source>
</evidence>
<evidence type="ECO:0000313" key="4">
    <source>
        <dbReference type="Proteomes" id="UP000248926"/>
    </source>
</evidence>
<sequence length="417" mass="44964">MLLHADISAAQDAASTVPLGGNAYITQASPTQDETIADDGLHNWDSPKTVVSVYFDVQQAGQLQLSLVGVLNGASHSTVKVSIGDQTKLVQLSSTAPPLFPVGNFSIDKPGYVKVDLQGIATDGGYFGDISGLQIAGPATAAGTVYANDPANFYWLRRGPSVHLGFTVPADTEYFYSEITVPEGQDPIGSYYMANGFNVGYFGMQVNSATERRILFSVWDSPTGNTTLVKQGPGVTIASFGGEGTGGQSYLRYHWVAGETYRFLTRAQPDGSGNTLFTSWFSSASAQGNCSDQNDKGRCDWKLIATWKYAGTSTYLRGVYSFLESFDPERGYIGRGATYGNQWAISSTGEWKEITSAYFDVDPTGLNKQRLDFAGGNTGSQFYLRNDGFFSNSTTSGQTFTRPTTSNHPDLNLQNLP</sequence>
<reference evidence="3 4" key="1">
    <citation type="journal article" date="2018" name="Genet. Mol. Biol.">
        <title>The genome sequence of Dyella jiangningensis FCAV SCS01 from a lignocellulose-decomposing microbial consortium metagenome reveals potential for biotechnological applications.</title>
        <authorList>
            <person name="Desiderato J.G."/>
            <person name="Alvarenga D.O."/>
            <person name="Constancio M.T.L."/>
            <person name="Alves L.M.C."/>
            <person name="Varani A.M."/>
        </authorList>
    </citation>
    <scope>NUCLEOTIDE SEQUENCE [LARGE SCALE GENOMIC DNA]</scope>
    <source>
        <strain evidence="3 4">FCAV SCS01</strain>
    </source>
</reference>
<dbReference type="InterPro" id="IPR021862">
    <property type="entry name" value="DUF3472"/>
</dbReference>
<dbReference type="AlphaFoldDB" id="A0A328P6L9"/>
<organism evidence="3 4">
    <name type="scientific">Dyella jiangningensis</name>
    <dbReference type="NCBI Taxonomy" id="1379159"/>
    <lineage>
        <taxon>Bacteria</taxon>
        <taxon>Pseudomonadati</taxon>
        <taxon>Pseudomonadota</taxon>
        <taxon>Gammaproteobacteria</taxon>
        <taxon>Lysobacterales</taxon>
        <taxon>Rhodanobacteraceae</taxon>
        <taxon>Dyella</taxon>
    </lineage>
</organism>
<feature type="domain" description="DUF5077" evidence="2">
    <location>
        <begin position="17"/>
        <end position="140"/>
    </location>
</feature>